<evidence type="ECO:0000313" key="1">
    <source>
        <dbReference type="EMBL" id="KAK5692688.1"/>
    </source>
</evidence>
<comment type="caution">
    <text evidence="1">The sequence shown here is derived from an EMBL/GenBank/DDBJ whole genome shotgun (WGS) entry which is preliminary data.</text>
</comment>
<proteinExistence type="predicted"/>
<organism evidence="1 2">
    <name type="scientific">Elasticomyces elasticus</name>
    <dbReference type="NCBI Taxonomy" id="574655"/>
    <lineage>
        <taxon>Eukaryota</taxon>
        <taxon>Fungi</taxon>
        <taxon>Dikarya</taxon>
        <taxon>Ascomycota</taxon>
        <taxon>Pezizomycotina</taxon>
        <taxon>Dothideomycetes</taxon>
        <taxon>Dothideomycetidae</taxon>
        <taxon>Mycosphaerellales</taxon>
        <taxon>Teratosphaeriaceae</taxon>
        <taxon>Elasticomyces</taxon>
    </lineage>
</organism>
<evidence type="ECO:0000313" key="2">
    <source>
        <dbReference type="Proteomes" id="UP001310594"/>
    </source>
</evidence>
<name>A0AAN7ZLF8_9PEZI</name>
<dbReference type="Proteomes" id="UP001310594">
    <property type="component" value="Unassembled WGS sequence"/>
</dbReference>
<dbReference type="PANTHER" id="PTHR37540:SF5">
    <property type="entry name" value="TRANSCRIPTION FACTOR DOMAIN-CONTAINING PROTEIN"/>
    <property type="match status" value="1"/>
</dbReference>
<dbReference type="AlphaFoldDB" id="A0AAN7ZLF8"/>
<gene>
    <name evidence="1" type="ORF">LTR97_011002</name>
</gene>
<dbReference type="EMBL" id="JAVRQU010000019">
    <property type="protein sequence ID" value="KAK5692688.1"/>
    <property type="molecule type" value="Genomic_DNA"/>
</dbReference>
<reference evidence="1" key="1">
    <citation type="submission" date="2023-08" db="EMBL/GenBank/DDBJ databases">
        <title>Black Yeasts Isolated from many extreme environments.</title>
        <authorList>
            <person name="Coleine C."/>
            <person name="Stajich J.E."/>
            <person name="Selbmann L."/>
        </authorList>
    </citation>
    <scope>NUCLEOTIDE SEQUENCE</scope>
    <source>
        <strain evidence="1">CCFEE 5810</strain>
    </source>
</reference>
<protein>
    <submittedName>
        <fullName evidence="1">Uncharacterized protein</fullName>
    </submittedName>
</protein>
<sequence>MAALIFVDVSTPQDFEPRRARRQIRARAATAGWRTRHRQQSIEDAVQRQRRQQEAAYASEDTDVSTTEAFSSEWDYEHDIYVPTSLDPFYVFPVPYQPWMPWMVDYLKTVFFPRGWSAFGLTSVEGVAWSTQSLCQAMTEPAMFYMQLFTASGGLLREGRITKELEVWLRGETVRCINEALDDPVRALSTPLIHTVGRIAVHECLYGDIEAARQIHRPAYRRMIVMRGGVEAMGVSDFVVRLMDWTDRIMFVKCGPPDDKLFVRFLNKNISHGALNLRVINQYVPNSLGD</sequence>
<dbReference type="PANTHER" id="PTHR37540">
    <property type="entry name" value="TRANSCRIPTION FACTOR (ACR-2), PUTATIVE-RELATED-RELATED"/>
    <property type="match status" value="1"/>
</dbReference>
<accession>A0AAN7ZLF8</accession>